<organism evidence="1 2">
    <name type="scientific">Aeromonas veronii</name>
    <dbReference type="NCBI Taxonomy" id="654"/>
    <lineage>
        <taxon>Bacteria</taxon>
        <taxon>Pseudomonadati</taxon>
        <taxon>Pseudomonadota</taxon>
        <taxon>Gammaproteobacteria</taxon>
        <taxon>Aeromonadales</taxon>
        <taxon>Aeromonadaceae</taxon>
        <taxon>Aeromonas</taxon>
    </lineage>
</organism>
<comment type="caution">
    <text evidence="1">The sequence shown here is derived from an EMBL/GenBank/DDBJ whole genome shotgun (WGS) entry which is preliminary data.</text>
</comment>
<sequence>MNKIYKYMKFRPDFFKKPSLRLSQRCALNDPFELSPDQDTLDKILEDAHREDFFQQISEYASDEGFDDTGIISFTESYNNLLMWSHYADEHKGIVIEFDYNALKTHFNKILSVSNSIERVLYNRERHEILPCTTSPKRNLLTKSDDWIYEKEHRVITKVSNADYFIINKDTYEYILDFYDENYLALLKFQECKGVIKTSINHQLCDLMDKQEKDGSATDDMEEMRFSPSGTILNELLSFIAAVPTSIFLFDIPIECITGIFLGCRLTESDKISLGKLALEENSFKKIPCYQASLSKYQFALNFREIELPYTEPSVGQTL</sequence>
<evidence type="ECO:0008006" key="3">
    <source>
        <dbReference type="Google" id="ProtNLM"/>
    </source>
</evidence>
<dbReference type="InterPro" id="IPR021352">
    <property type="entry name" value="DUF2971"/>
</dbReference>
<accession>A0ABY3MI40</accession>
<dbReference type="RefSeq" id="WP_115522149.1">
    <property type="nucleotide sequence ID" value="NZ_JBLUPC010000068.1"/>
</dbReference>
<dbReference type="EMBL" id="NQMC01000058">
    <property type="protein sequence ID" value="TYD42058.1"/>
    <property type="molecule type" value="Genomic_DNA"/>
</dbReference>
<keyword evidence="2" id="KW-1185">Reference proteome</keyword>
<evidence type="ECO:0000313" key="1">
    <source>
        <dbReference type="EMBL" id="TYD42058.1"/>
    </source>
</evidence>
<evidence type="ECO:0000313" key="2">
    <source>
        <dbReference type="Proteomes" id="UP000323129"/>
    </source>
</evidence>
<name>A0ABY3MI40_AERVE</name>
<gene>
    <name evidence="1" type="ORF">CJF24_17000</name>
</gene>
<protein>
    <recommendedName>
        <fullName evidence="3">DUF2971 domain-containing protein</fullName>
    </recommendedName>
</protein>
<dbReference type="Pfam" id="PF11185">
    <property type="entry name" value="DUF2971"/>
    <property type="match status" value="1"/>
</dbReference>
<reference evidence="1 2" key="1">
    <citation type="submission" date="2017-08" db="EMBL/GenBank/DDBJ databases">
        <title>Aeromonas veronii bv sobria strain NS22 whole genome sequencing.</title>
        <authorList>
            <person name="Katharios P."/>
            <person name="Ha V.Q."/>
            <person name="Smyrli M."/>
        </authorList>
    </citation>
    <scope>NUCLEOTIDE SEQUENCE [LARGE SCALE GENOMIC DNA]</scope>
    <source>
        <strain evidence="1 2">NS22</strain>
    </source>
</reference>
<proteinExistence type="predicted"/>
<dbReference type="Proteomes" id="UP000323129">
    <property type="component" value="Unassembled WGS sequence"/>
</dbReference>